<accession>A0A3B0J3J7</accession>
<evidence type="ECO:0000313" key="2">
    <source>
        <dbReference type="EMBL" id="SPP76234.1"/>
    </source>
</evidence>
<feature type="compositionally biased region" description="Basic residues" evidence="1">
    <location>
        <begin position="138"/>
        <end position="160"/>
    </location>
</feature>
<organism evidence="2 3">
    <name type="scientific">Drosophila guanche</name>
    <name type="common">Fruit fly</name>
    <dbReference type="NCBI Taxonomy" id="7266"/>
    <lineage>
        <taxon>Eukaryota</taxon>
        <taxon>Metazoa</taxon>
        <taxon>Ecdysozoa</taxon>
        <taxon>Arthropoda</taxon>
        <taxon>Hexapoda</taxon>
        <taxon>Insecta</taxon>
        <taxon>Pterygota</taxon>
        <taxon>Neoptera</taxon>
        <taxon>Endopterygota</taxon>
        <taxon>Diptera</taxon>
        <taxon>Brachycera</taxon>
        <taxon>Muscomorpha</taxon>
        <taxon>Ephydroidea</taxon>
        <taxon>Drosophilidae</taxon>
        <taxon>Drosophila</taxon>
        <taxon>Sophophora</taxon>
    </lineage>
</organism>
<feature type="compositionally biased region" description="Basic residues" evidence="1">
    <location>
        <begin position="73"/>
        <end position="95"/>
    </location>
</feature>
<feature type="compositionally biased region" description="Basic and acidic residues" evidence="1">
    <location>
        <begin position="121"/>
        <end position="137"/>
    </location>
</feature>
<evidence type="ECO:0000256" key="1">
    <source>
        <dbReference type="SAM" id="MobiDB-lite"/>
    </source>
</evidence>
<evidence type="ECO:0000313" key="3">
    <source>
        <dbReference type="Proteomes" id="UP000268350"/>
    </source>
</evidence>
<dbReference type="Proteomes" id="UP000268350">
    <property type="component" value="Unassembled WGS sequence"/>
</dbReference>
<protein>
    <submittedName>
        <fullName evidence="2">Uncharacterized protein</fullName>
    </submittedName>
</protein>
<feature type="region of interest" description="Disordered" evidence="1">
    <location>
        <begin position="1"/>
        <end position="33"/>
    </location>
</feature>
<name>A0A3B0J3J7_DROGU</name>
<proteinExistence type="predicted"/>
<dbReference type="OrthoDB" id="7871403at2759"/>
<gene>
    <name evidence="2" type="ORF">DGUA_6G006726</name>
</gene>
<dbReference type="OMA" id="AVPEACQ"/>
<reference evidence="3" key="1">
    <citation type="submission" date="2018-01" db="EMBL/GenBank/DDBJ databases">
        <authorList>
            <person name="Alioto T."/>
            <person name="Alioto T."/>
        </authorList>
    </citation>
    <scope>NUCLEOTIDE SEQUENCE [LARGE SCALE GENOMIC DNA]</scope>
</reference>
<feature type="region of interest" description="Disordered" evidence="1">
    <location>
        <begin position="60"/>
        <end position="173"/>
    </location>
</feature>
<feature type="compositionally biased region" description="Low complexity" evidence="1">
    <location>
        <begin position="102"/>
        <end position="120"/>
    </location>
</feature>
<dbReference type="AlphaFoldDB" id="A0A3B0J3J7"/>
<sequence length="194" mass="21924">MSRLVGVEGKQTAPHECIDCSGQLPHPNPVEVEDMGTPALEKLIRKANIAQKMLEDVLKQLQKQQATEETRRDGKHRRETKSKHRPSTGDKRHKGHDPATLSSFSSNSDGSASESEVIAVAEERTSRPRHIRDDRKRDRSRSRGRSRGHSRGRSHGRSRSRSYTNPRRPTALPLALPVRISVPWLWWGEGIPPE</sequence>
<dbReference type="EMBL" id="OUUW01000002">
    <property type="protein sequence ID" value="SPP76234.1"/>
    <property type="molecule type" value="Genomic_DNA"/>
</dbReference>
<keyword evidence="3" id="KW-1185">Reference proteome</keyword>